<accession>A0A445F492</accession>
<dbReference type="Proteomes" id="UP000289340">
    <property type="component" value="Chromosome 20"/>
</dbReference>
<sequence length="59" mass="7275">MRYFSYLFLRQIHNTPKRYIYHRCWGPRVKPLYAIITLHKITSDFTCACCYWGLEQRTN</sequence>
<feature type="non-terminal residue" evidence="1">
    <location>
        <position position="59"/>
    </location>
</feature>
<evidence type="ECO:0000313" key="2">
    <source>
        <dbReference type="Proteomes" id="UP000289340"/>
    </source>
</evidence>
<evidence type="ECO:0000313" key="1">
    <source>
        <dbReference type="EMBL" id="RZB43658.1"/>
    </source>
</evidence>
<proteinExistence type="predicted"/>
<name>A0A445F492_GLYSO</name>
<comment type="caution">
    <text evidence="1">The sequence shown here is derived from an EMBL/GenBank/DDBJ whole genome shotgun (WGS) entry which is preliminary data.</text>
</comment>
<organism evidence="1 2">
    <name type="scientific">Glycine soja</name>
    <name type="common">Wild soybean</name>
    <dbReference type="NCBI Taxonomy" id="3848"/>
    <lineage>
        <taxon>Eukaryota</taxon>
        <taxon>Viridiplantae</taxon>
        <taxon>Streptophyta</taxon>
        <taxon>Embryophyta</taxon>
        <taxon>Tracheophyta</taxon>
        <taxon>Spermatophyta</taxon>
        <taxon>Magnoliopsida</taxon>
        <taxon>eudicotyledons</taxon>
        <taxon>Gunneridae</taxon>
        <taxon>Pentapetalae</taxon>
        <taxon>rosids</taxon>
        <taxon>fabids</taxon>
        <taxon>Fabales</taxon>
        <taxon>Fabaceae</taxon>
        <taxon>Papilionoideae</taxon>
        <taxon>50 kb inversion clade</taxon>
        <taxon>NPAAA clade</taxon>
        <taxon>indigoferoid/millettioid clade</taxon>
        <taxon>Phaseoleae</taxon>
        <taxon>Glycine</taxon>
        <taxon>Glycine subgen. Soja</taxon>
    </lineage>
</organism>
<reference evidence="1 2" key="1">
    <citation type="submission" date="2018-09" db="EMBL/GenBank/DDBJ databases">
        <title>A high-quality reference genome of wild soybean provides a powerful tool to mine soybean genomes.</title>
        <authorList>
            <person name="Xie M."/>
            <person name="Chung C.Y.L."/>
            <person name="Li M.-W."/>
            <person name="Wong F.-L."/>
            <person name="Chan T.-F."/>
            <person name="Lam H.-M."/>
        </authorList>
    </citation>
    <scope>NUCLEOTIDE SEQUENCE [LARGE SCALE GENOMIC DNA]</scope>
    <source>
        <strain evidence="2">cv. W05</strain>
        <tissue evidence="1">Hypocotyl of etiolated seedlings</tissue>
    </source>
</reference>
<protein>
    <submittedName>
        <fullName evidence="1">Uncharacterized protein</fullName>
    </submittedName>
</protein>
<gene>
    <name evidence="1" type="ORF">D0Y65_053948</name>
</gene>
<dbReference type="EMBL" id="QZWG01000020">
    <property type="protein sequence ID" value="RZB43658.1"/>
    <property type="molecule type" value="Genomic_DNA"/>
</dbReference>
<dbReference type="AlphaFoldDB" id="A0A445F492"/>
<keyword evidence="2" id="KW-1185">Reference proteome</keyword>